<dbReference type="GO" id="GO:0006888">
    <property type="term" value="P:endoplasmic reticulum to Golgi vesicle-mediated transport"/>
    <property type="evidence" value="ECO:0007669"/>
    <property type="project" value="InterPro"/>
</dbReference>
<keyword evidence="3 6" id="KW-0812">Transmembrane</keyword>
<dbReference type="Pfam" id="PF04893">
    <property type="entry name" value="Yip1"/>
    <property type="match status" value="1"/>
</dbReference>
<comment type="similarity">
    <text evidence="2 6">Belongs to the YIP1 family.</text>
</comment>
<evidence type="ECO:0000259" key="7">
    <source>
        <dbReference type="Pfam" id="PF04893"/>
    </source>
</evidence>
<evidence type="ECO:0000256" key="2">
    <source>
        <dbReference type="ARBA" id="ARBA00010596"/>
    </source>
</evidence>
<keyword evidence="9" id="KW-1185">Reference proteome</keyword>
<dbReference type="InterPro" id="IPR006212">
    <property type="entry name" value="Furin_repeat"/>
</dbReference>
<gene>
    <name evidence="8" type="ORF">PPERSA_01615</name>
</gene>
<dbReference type="GO" id="GO:0000139">
    <property type="term" value="C:Golgi membrane"/>
    <property type="evidence" value="ECO:0007669"/>
    <property type="project" value="UniProtKB-SubCell"/>
</dbReference>
<dbReference type="InterPro" id="IPR045231">
    <property type="entry name" value="Yip1/4-like"/>
</dbReference>
<evidence type="ECO:0000313" key="8">
    <source>
        <dbReference type="EMBL" id="KRX01745.1"/>
    </source>
</evidence>
<reference evidence="8 9" key="1">
    <citation type="journal article" date="2015" name="Sci. Rep.">
        <title>Genome of the facultative scuticociliatosis pathogen Pseudocohnilembus persalinus provides insight into its virulence through horizontal gene transfer.</title>
        <authorList>
            <person name="Xiong J."/>
            <person name="Wang G."/>
            <person name="Cheng J."/>
            <person name="Tian M."/>
            <person name="Pan X."/>
            <person name="Warren A."/>
            <person name="Jiang C."/>
            <person name="Yuan D."/>
            <person name="Miao W."/>
        </authorList>
    </citation>
    <scope>NUCLEOTIDE SEQUENCE [LARGE SCALE GENOMIC DNA]</scope>
    <source>
        <strain evidence="8">36N120E</strain>
    </source>
</reference>
<dbReference type="PANTHER" id="PTHR21236">
    <property type="entry name" value="GOLGI MEMBRANE PROTEIN YIP1"/>
    <property type="match status" value="1"/>
</dbReference>
<dbReference type="PANTHER" id="PTHR21236:SF1">
    <property type="entry name" value="PROTEIN YIPF6"/>
    <property type="match status" value="1"/>
</dbReference>
<evidence type="ECO:0000256" key="4">
    <source>
        <dbReference type="ARBA" id="ARBA00022989"/>
    </source>
</evidence>
<keyword evidence="4 6" id="KW-1133">Transmembrane helix</keyword>
<feature type="transmembrane region" description="Helical" evidence="6">
    <location>
        <begin position="103"/>
        <end position="123"/>
    </location>
</feature>
<accession>A0A0V0QHJ2</accession>
<keyword evidence="5 6" id="KW-0472">Membrane</keyword>
<evidence type="ECO:0000256" key="3">
    <source>
        <dbReference type="ARBA" id="ARBA00022692"/>
    </source>
</evidence>
<feature type="transmembrane region" description="Helical" evidence="6">
    <location>
        <begin position="135"/>
        <end position="156"/>
    </location>
</feature>
<evidence type="ECO:0000313" key="9">
    <source>
        <dbReference type="Proteomes" id="UP000054937"/>
    </source>
</evidence>
<dbReference type="EMBL" id="LDAU01000166">
    <property type="protein sequence ID" value="KRX01745.1"/>
    <property type="molecule type" value="Genomic_DNA"/>
</dbReference>
<dbReference type="Proteomes" id="UP000054937">
    <property type="component" value="Unassembled WGS sequence"/>
</dbReference>
<protein>
    <recommendedName>
        <fullName evidence="6">Protein YIPF</fullName>
    </recommendedName>
</protein>
<dbReference type="InParanoid" id="A0A0V0QHJ2"/>
<evidence type="ECO:0000256" key="5">
    <source>
        <dbReference type="ARBA" id="ARBA00023136"/>
    </source>
</evidence>
<dbReference type="InterPro" id="IPR006977">
    <property type="entry name" value="Yip1_dom"/>
</dbReference>
<proteinExistence type="inferred from homology"/>
<evidence type="ECO:0000256" key="1">
    <source>
        <dbReference type="ARBA" id="ARBA00004141"/>
    </source>
</evidence>
<sequence>MDEENQGQLAGNIDINQNQEQTSFGSEQYRTSSQQNLEEPVIETILRDLKQIGYKLKYVLMPKMREDKGKELRNWDLWGPLLLCLLLALTLSISSSSDSDNDTIFSTIFVIIWVGAGIVTLNAKLLGGKISFFQSVCVLGYCVFPINICAIVNGFIGQQLFIIKFLLCLAAFLWSSFDMVNINIYVLIFIVIYFISFKCENCHITCKTCLENSNYEACTSCNYNFILYQIDGESGICACNLDLLDKKGENLYDIGSYQMIYSEQGCTEYSGFEKIMENISKYIFYFILLCCIGELIFGKIVPFIILKHGIGVKQSFR</sequence>
<feature type="domain" description="Yip1" evidence="7">
    <location>
        <begin position="73"/>
        <end position="177"/>
    </location>
</feature>
<dbReference type="OrthoDB" id="411251at2759"/>
<evidence type="ECO:0000256" key="6">
    <source>
        <dbReference type="RuleBase" id="RU361264"/>
    </source>
</evidence>
<organism evidence="8 9">
    <name type="scientific">Pseudocohnilembus persalinus</name>
    <name type="common">Ciliate</name>
    <dbReference type="NCBI Taxonomy" id="266149"/>
    <lineage>
        <taxon>Eukaryota</taxon>
        <taxon>Sar</taxon>
        <taxon>Alveolata</taxon>
        <taxon>Ciliophora</taxon>
        <taxon>Intramacronucleata</taxon>
        <taxon>Oligohymenophorea</taxon>
        <taxon>Scuticociliatia</taxon>
        <taxon>Philasterida</taxon>
        <taxon>Pseudocohnilembidae</taxon>
        <taxon>Pseudocohnilembus</taxon>
    </lineage>
</organism>
<dbReference type="GO" id="GO:0005802">
    <property type="term" value="C:trans-Golgi network"/>
    <property type="evidence" value="ECO:0007669"/>
    <property type="project" value="TreeGrafter"/>
</dbReference>
<comment type="caution">
    <text evidence="8">The sequence shown here is derived from an EMBL/GenBank/DDBJ whole genome shotgun (WGS) entry which is preliminary data.</text>
</comment>
<dbReference type="AlphaFoldDB" id="A0A0V0QHJ2"/>
<feature type="transmembrane region" description="Helical" evidence="6">
    <location>
        <begin position="77"/>
        <end position="97"/>
    </location>
</feature>
<feature type="transmembrane region" description="Helical" evidence="6">
    <location>
        <begin position="162"/>
        <end position="195"/>
    </location>
</feature>
<feature type="transmembrane region" description="Helical" evidence="6">
    <location>
        <begin position="282"/>
        <end position="305"/>
    </location>
</feature>
<comment type="subcellular location">
    <subcellularLocation>
        <location evidence="6">Golgi apparatus membrane</location>
        <topology evidence="6">Multi-pass membrane protein</topology>
    </subcellularLocation>
    <subcellularLocation>
        <location evidence="1">Membrane</location>
        <topology evidence="1">Multi-pass membrane protein</topology>
    </subcellularLocation>
</comment>
<name>A0A0V0QHJ2_PSEPJ</name>
<dbReference type="OMA" id="CENCHIT"/>
<dbReference type="CDD" id="cd00064">
    <property type="entry name" value="FU"/>
    <property type="match status" value="1"/>
</dbReference>